<feature type="active site" description="Proton donor" evidence="7">
    <location>
        <position position="90"/>
    </location>
</feature>
<evidence type="ECO:0000256" key="8">
    <source>
        <dbReference type="SAM" id="MobiDB-lite"/>
    </source>
</evidence>
<feature type="binding site" evidence="7">
    <location>
        <position position="129"/>
    </location>
    <ligand>
        <name>(2S)-2-hydroxy-3-oxobutyl phosphate</name>
        <dbReference type="ChEBI" id="CHEBI:58830"/>
    </ligand>
</feature>
<evidence type="ECO:0000256" key="3">
    <source>
        <dbReference type="ARBA" id="ARBA00012664"/>
    </source>
</evidence>
<dbReference type="AlphaFoldDB" id="A0A410GCW2"/>
<keyword evidence="5 7" id="KW-0808">Transferase</keyword>
<comment type="catalytic activity">
    <reaction evidence="6 7">
        <text>(2S)-2-hydroxy-3-oxobutyl phosphate + 5-amino-6-(D-ribitylamino)uracil = 6,7-dimethyl-8-(1-D-ribityl)lumazine + phosphate + 2 H2O + H(+)</text>
        <dbReference type="Rhea" id="RHEA:26152"/>
        <dbReference type="ChEBI" id="CHEBI:15377"/>
        <dbReference type="ChEBI" id="CHEBI:15378"/>
        <dbReference type="ChEBI" id="CHEBI:15934"/>
        <dbReference type="ChEBI" id="CHEBI:43474"/>
        <dbReference type="ChEBI" id="CHEBI:58201"/>
        <dbReference type="ChEBI" id="CHEBI:58830"/>
        <dbReference type="EC" id="2.5.1.78"/>
    </reaction>
</comment>
<comment type="pathway">
    <text evidence="1 7">Cofactor biosynthesis; riboflavin biosynthesis; riboflavin from 2-hydroxy-3-oxobutyl phosphate and 5-amino-6-(D-ribitylamino)uracil: step 1/2.</text>
</comment>
<dbReference type="GO" id="GO:0005829">
    <property type="term" value="C:cytosol"/>
    <property type="evidence" value="ECO:0007669"/>
    <property type="project" value="TreeGrafter"/>
</dbReference>
<proteinExistence type="inferred from homology"/>
<dbReference type="PANTHER" id="PTHR21058:SF0">
    <property type="entry name" value="6,7-DIMETHYL-8-RIBITYLLUMAZINE SYNTHASE"/>
    <property type="match status" value="1"/>
</dbReference>
<evidence type="ECO:0000256" key="6">
    <source>
        <dbReference type="ARBA" id="ARBA00048785"/>
    </source>
</evidence>
<dbReference type="CDD" id="cd09209">
    <property type="entry name" value="Lumazine_synthase-I"/>
    <property type="match status" value="1"/>
</dbReference>
<dbReference type="NCBIfam" id="TIGR00114">
    <property type="entry name" value="lumazine-synth"/>
    <property type="match status" value="1"/>
</dbReference>
<feature type="compositionally biased region" description="Acidic residues" evidence="8">
    <location>
        <begin position="153"/>
        <end position="178"/>
    </location>
</feature>
<dbReference type="OrthoDB" id="9809709at2"/>
<dbReference type="GO" id="GO:0000906">
    <property type="term" value="F:6,7-dimethyl-8-ribityllumazine synthase activity"/>
    <property type="evidence" value="ECO:0007669"/>
    <property type="project" value="UniProtKB-UniRule"/>
</dbReference>
<keyword evidence="4 7" id="KW-0686">Riboflavin biosynthesis</keyword>
<evidence type="ECO:0000256" key="5">
    <source>
        <dbReference type="ARBA" id="ARBA00022679"/>
    </source>
</evidence>
<dbReference type="UniPathway" id="UPA00275">
    <property type="reaction ID" value="UER00404"/>
</dbReference>
<dbReference type="KEGG" id="pus:CKA81_10195"/>
<feature type="region of interest" description="Disordered" evidence="8">
    <location>
        <begin position="148"/>
        <end position="178"/>
    </location>
</feature>
<dbReference type="InterPro" id="IPR036467">
    <property type="entry name" value="LS/RS_sf"/>
</dbReference>
<feature type="binding site" evidence="7">
    <location>
        <begin position="58"/>
        <end position="60"/>
    </location>
    <ligand>
        <name>5-amino-6-(D-ribitylamino)uracil</name>
        <dbReference type="ChEBI" id="CHEBI:15934"/>
    </ligand>
</feature>
<feature type="binding site" evidence="7">
    <location>
        <position position="24"/>
    </location>
    <ligand>
        <name>5-amino-6-(D-ribitylamino)uracil</name>
        <dbReference type="ChEBI" id="CHEBI:15934"/>
    </ligand>
</feature>
<name>A0A410GCW2_9BURK</name>
<feature type="binding site" evidence="7">
    <location>
        <begin position="87"/>
        <end position="88"/>
    </location>
    <ligand>
        <name>(2S)-2-hydroxy-3-oxobutyl phosphate</name>
        <dbReference type="ChEBI" id="CHEBI:58830"/>
    </ligand>
</feature>
<dbReference type="EC" id="2.5.1.78" evidence="3 7"/>
<dbReference type="RefSeq" id="WP_128355160.1">
    <property type="nucleotide sequence ID" value="NZ_CP022987.1"/>
</dbReference>
<evidence type="ECO:0000256" key="1">
    <source>
        <dbReference type="ARBA" id="ARBA00004917"/>
    </source>
</evidence>
<dbReference type="EMBL" id="CP022987">
    <property type="protein sequence ID" value="QAA94156.1"/>
    <property type="molecule type" value="Genomic_DNA"/>
</dbReference>
<reference evidence="9 10" key="1">
    <citation type="submission" date="2017-08" db="EMBL/GenBank/DDBJ databases">
        <authorList>
            <person name="Park S.-J."/>
            <person name="Kim H."/>
        </authorList>
    </citation>
    <scope>NUCLEOTIDE SEQUENCE [LARGE SCALE GENOMIC DNA]</scope>
    <source>
        <strain evidence="10">ye3</strain>
    </source>
</reference>
<comment type="similarity">
    <text evidence="2 7">Belongs to the DMRL synthase family.</text>
</comment>
<dbReference type="InterPro" id="IPR002180">
    <property type="entry name" value="LS/RS"/>
</dbReference>
<dbReference type="SUPFAM" id="SSF52121">
    <property type="entry name" value="Lumazine synthase"/>
    <property type="match status" value="1"/>
</dbReference>
<dbReference type="Gene3D" id="3.40.50.960">
    <property type="entry name" value="Lumazine/riboflavin synthase"/>
    <property type="match status" value="1"/>
</dbReference>
<dbReference type="InterPro" id="IPR034964">
    <property type="entry name" value="LS"/>
</dbReference>
<evidence type="ECO:0000256" key="7">
    <source>
        <dbReference type="HAMAP-Rule" id="MF_00178"/>
    </source>
</evidence>
<dbReference type="PANTHER" id="PTHR21058">
    <property type="entry name" value="6,7-DIMETHYL-8-RIBITYLLUMAZINE SYNTHASE DMRL SYNTHASE LUMAZINE SYNTHASE"/>
    <property type="match status" value="1"/>
</dbReference>
<evidence type="ECO:0000313" key="9">
    <source>
        <dbReference type="EMBL" id="QAA94156.1"/>
    </source>
</evidence>
<gene>
    <name evidence="7" type="primary">ribH</name>
    <name evidence="9" type="ORF">CKA81_10195</name>
</gene>
<organism evidence="9 10">
    <name type="scientific">Pollutimonas thiosulfatoxidans</name>
    <dbReference type="NCBI Taxonomy" id="2028345"/>
    <lineage>
        <taxon>Bacteria</taxon>
        <taxon>Pseudomonadati</taxon>
        <taxon>Pseudomonadota</taxon>
        <taxon>Betaproteobacteria</taxon>
        <taxon>Burkholderiales</taxon>
        <taxon>Alcaligenaceae</taxon>
        <taxon>Pollutimonas</taxon>
    </lineage>
</organism>
<dbReference type="GO" id="GO:0009349">
    <property type="term" value="C:riboflavin synthase complex"/>
    <property type="evidence" value="ECO:0007669"/>
    <property type="project" value="UniProtKB-UniRule"/>
</dbReference>
<keyword evidence="10" id="KW-1185">Reference proteome</keyword>
<comment type="function">
    <text evidence="7">Catalyzes the formation of 6,7-dimethyl-8-ribityllumazine by condensation of 5-amino-6-(D-ribitylamino)uracil with 3,4-dihydroxy-2-butanone 4-phosphate. This is the penultimate step in the biosynthesis of riboflavin.</text>
</comment>
<dbReference type="Pfam" id="PF00885">
    <property type="entry name" value="DMRL_synthase"/>
    <property type="match status" value="1"/>
</dbReference>
<feature type="binding site" evidence="7">
    <location>
        <position position="115"/>
    </location>
    <ligand>
        <name>5-amino-6-(D-ribitylamino)uracil</name>
        <dbReference type="ChEBI" id="CHEBI:15934"/>
    </ligand>
</feature>
<sequence>MNPYTLTPDLNGEGLHIGIVRSRFNEEIGTTELESCLAELAVLGVDERDVMVVSVPGALELGVTLAQMAETFEFDALIALGAVIRGETYHFEIVSNESASSISRVSLETGIPVANGVLTTDTEEQAQERAEEKGRDCARSAVEMANLVAALEPETEDDDDFDDDDEGDEDEDDDLDDK</sequence>
<accession>A0A410GCW2</accession>
<dbReference type="GO" id="GO:0009231">
    <property type="term" value="P:riboflavin biosynthetic process"/>
    <property type="evidence" value="ECO:0007669"/>
    <property type="project" value="UniProtKB-UniRule"/>
</dbReference>
<evidence type="ECO:0000313" key="10">
    <source>
        <dbReference type="Proteomes" id="UP000283474"/>
    </source>
</evidence>
<evidence type="ECO:0000256" key="2">
    <source>
        <dbReference type="ARBA" id="ARBA00007424"/>
    </source>
</evidence>
<feature type="binding site" evidence="7">
    <location>
        <begin position="82"/>
        <end position="84"/>
    </location>
    <ligand>
        <name>5-amino-6-(D-ribitylamino)uracil</name>
        <dbReference type="ChEBI" id="CHEBI:15934"/>
    </ligand>
</feature>
<dbReference type="Proteomes" id="UP000283474">
    <property type="component" value="Chromosome"/>
</dbReference>
<dbReference type="HAMAP" id="MF_00178">
    <property type="entry name" value="Lumazine_synth"/>
    <property type="match status" value="1"/>
</dbReference>
<evidence type="ECO:0000256" key="4">
    <source>
        <dbReference type="ARBA" id="ARBA00022619"/>
    </source>
</evidence>
<protein>
    <recommendedName>
        <fullName evidence="3 7">6,7-dimethyl-8-ribityllumazine synthase</fullName>
        <shortName evidence="7">DMRL synthase</shortName>
        <shortName evidence="7">LS</shortName>
        <shortName evidence="7">Lumazine synthase</shortName>
        <ecNumber evidence="3 7">2.5.1.78</ecNumber>
    </recommendedName>
</protein>